<accession>A0A6M9PY59</accession>
<dbReference type="GO" id="GO:0046872">
    <property type="term" value="F:metal ion binding"/>
    <property type="evidence" value="ECO:0007669"/>
    <property type="project" value="UniProtKB-KW"/>
</dbReference>
<organism evidence="15 16">
    <name type="scientific">Polynucleobacter tropicus</name>
    <dbReference type="NCBI Taxonomy" id="1743174"/>
    <lineage>
        <taxon>Bacteria</taxon>
        <taxon>Pseudomonadati</taxon>
        <taxon>Pseudomonadota</taxon>
        <taxon>Betaproteobacteria</taxon>
        <taxon>Burkholderiales</taxon>
        <taxon>Burkholderiaceae</taxon>
        <taxon>Polynucleobacter</taxon>
    </lineage>
</organism>
<dbReference type="AlphaFoldDB" id="A0A6M9PY59"/>
<dbReference type="PANTHER" id="PTHR30529:SF1">
    <property type="entry name" value="CYTOCHROME B561 HOMOLOG 2"/>
    <property type="match status" value="1"/>
</dbReference>
<evidence type="ECO:0000256" key="3">
    <source>
        <dbReference type="ARBA" id="ARBA00022448"/>
    </source>
</evidence>
<keyword evidence="8" id="KW-0249">Electron transport</keyword>
<keyword evidence="16" id="KW-1185">Reference proteome</keyword>
<dbReference type="InterPro" id="IPR016174">
    <property type="entry name" value="Di-haem_cyt_TM"/>
</dbReference>
<name>A0A6M9PY59_9BURK</name>
<keyword evidence="6 13" id="KW-0812">Transmembrane</keyword>
<dbReference type="GO" id="GO:0005886">
    <property type="term" value="C:plasma membrane"/>
    <property type="evidence" value="ECO:0007669"/>
    <property type="project" value="UniProtKB-SubCell"/>
</dbReference>
<dbReference type="GO" id="GO:0009055">
    <property type="term" value="F:electron transfer activity"/>
    <property type="evidence" value="ECO:0007669"/>
    <property type="project" value="InterPro"/>
</dbReference>
<dbReference type="EMBL" id="CP028942">
    <property type="protein sequence ID" value="QKM65191.1"/>
    <property type="molecule type" value="Genomic_DNA"/>
</dbReference>
<dbReference type="RefSeq" id="WP_173956763.1">
    <property type="nucleotide sequence ID" value="NZ_CP028942.1"/>
</dbReference>
<evidence type="ECO:0000256" key="1">
    <source>
        <dbReference type="ARBA" id="ARBA00001970"/>
    </source>
</evidence>
<feature type="domain" description="Cytochrome b561 bacterial/Ni-hydrogenase" evidence="14">
    <location>
        <begin position="4"/>
        <end position="175"/>
    </location>
</feature>
<feature type="transmembrane region" description="Helical" evidence="13">
    <location>
        <begin position="84"/>
        <end position="105"/>
    </location>
</feature>
<evidence type="ECO:0000256" key="12">
    <source>
        <dbReference type="ARBA" id="ARBA00037975"/>
    </source>
</evidence>
<dbReference type="Gene3D" id="1.20.950.20">
    <property type="entry name" value="Transmembrane di-heme cytochromes, Chain C"/>
    <property type="match status" value="2"/>
</dbReference>
<dbReference type="GO" id="GO:0020037">
    <property type="term" value="F:heme binding"/>
    <property type="evidence" value="ECO:0007669"/>
    <property type="project" value="TreeGrafter"/>
</dbReference>
<feature type="transmembrane region" description="Helical" evidence="13">
    <location>
        <begin position="45"/>
        <end position="63"/>
    </location>
</feature>
<comment type="similarity">
    <text evidence="12">Belongs to the cytochrome b561 family.</text>
</comment>
<keyword evidence="10" id="KW-0408">Iron</keyword>
<dbReference type="KEGG" id="ptrp:DCO17_08055"/>
<dbReference type="GO" id="GO:0022904">
    <property type="term" value="P:respiratory electron transport chain"/>
    <property type="evidence" value="ECO:0007669"/>
    <property type="project" value="InterPro"/>
</dbReference>
<evidence type="ECO:0000256" key="9">
    <source>
        <dbReference type="ARBA" id="ARBA00022989"/>
    </source>
</evidence>
<evidence type="ECO:0000256" key="13">
    <source>
        <dbReference type="SAM" id="Phobius"/>
    </source>
</evidence>
<dbReference type="Proteomes" id="UP000503312">
    <property type="component" value="Chromosome"/>
</dbReference>
<comment type="subcellular location">
    <subcellularLocation>
        <location evidence="2">Cell membrane</location>
        <topology evidence="2">Multi-pass membrane protein</topology>
    </subcellularLocation>
</comment>
<evidence type="ECO:0000313" key="16">
    <source>
        <dbReference type="Proteomes" id="UP000503312"/>
    </source>
</evidence>
<dbReference type="PANTHER" id="PTHR30529">
    <property type="entry name" value="CYTOCHROME B561"/>
    <property type="match status" value="1"/>
</dbReference>
<evidence type="ECO:0000256" key="5">
    <source>
        <dbReference type="ARBA" id="ARBA00022617"/>
    </source>
</evidence>
<evidence type="ECO:0000256" key="8">
    <source>
        <dbReference type="ARBA" id="ARBA00022982"/>
    </source>
</evidence>
<keyword evidence="4" id="KW-1003">Cell membrane</keyword>
<feature type="transmembrane region" description="Helical" evidence="13">
    <location>
        <begin position="7"/>
        <end position="30"/>
    </location>
</feature>
<evidence type="ECO:0000256" key="4">
    <source>
        <dbReference type="ARBA" id="ARBA00022475"/>
    </source>
</evidence>
<evidence type="ECO:0000256" key="10">
    <source>
        <dbReference type="ARBA" id="ARBA00023004"/>
    </source>
</evidence>
<evidence type="ECO:0000256" key="6">
    <source>
        <dbReference type="ARBA" id="ARBA00022692"/>
    </source>
</evidence>
<evidence type="ECO:0000259" key="14">
    <source>
        <dbReference type="Pfam" id="PF01292"/>
    </source>
</evidence>
<reference evidence="15 16" key="1">
    <citation type="submission" date="2018-04" db="EMBL/GenBank/DDBJ databases">
        <title>Polynucleobacter sp. UH21B genome.</title>
        <authorList>
            <person name="Hahn M.W."/>
        </authorList>
    </citation>
    <scope>NUCLEOTIDE SEQUENCE [LARGE SCALE GENOMIC DNA]</scope>
    <source>
        <strain evidence="15 16">MWH-UH21B</strain>
    </source>
</reference>
<keyword evidence="7" id="KW-0479">Metal-binding</keyword>
<comment type="cofactor">
    <cofactor evidence="1">
        <name>heme b</name>
        <dbReference type="ChEBI" id="CHEBI:60344"/>
    </cofactor>
</comment>
<dbReference type="Pfam" id="PF01292">
    <property type="entry name" value="Ni_hydr_CYTB"/>
    <property type="match status" value="1"/>
</dbReference>
<keyword evidence="5" id="KW-0349">Heme</keyword>
<evidence type="ECO:0000256" key="2">
    <source>
        <dbReference type="ARBA" id="ARBA00004651"/>
    </source>
</evidence>
<proteinExistence type="inferred from homology"/>
<gene>
    <name evidence="15" type="ORF">DCO17_08055</name>
</gene>
<sequence length="181" mass="20588">MQKRYSSVAIILHWVMALLIFLAWSIAIAIDDMPLSPTRITGLSWHKWLGVTVFFLVLVRLVWRATHPVPPLAIKMPVWQEKGMHLTHWGLYVLMLIVPVVGWLMSSAKGYTVNYFGLFELPDLVEKDKALGHLLKEIHEFLANGLMLLVGLHIAAALKHQWIDKDGLLSRMLFGGSKNEK</sequence>
<keyword evidence="9 13" id="KW-1133">Transmembrane helix</keyword>
<dbReference type="InterPro" id="IPR052168">
    <property type="entry name" value="Cytochrome_b561_oxidase"/>
</dbReference>
<evidence type="ECO:0000256" key="11">
    <source>
        <dbReference type="ARBA" id="ARBA00023136"/>
    </source>
</evidence>
<protein>
    <submittedName>
        <fullName evidence="15">Cytochrome b</fullName>
    </submittedName>
</protein>
<dbReference type="InterPro" id="IPR011577">
    <property type="entry name" value="Cyt_b561_bac/Ni-Hgenase"/>
</dbReference>
<keyword evidence="11 13" id="KW-0472">Membrane</keyword>
<dbReference type="SUPFAM" id="SSF81342">
    <property type="entry name" value="Transmembrane di-heme cytochromes"/>
    <property type="match status" value="1"/>
</dbReference>
<evidence type="ECO:0000313" key="15">
    <source>
        <dbReference type="EMBL" id="QKM65191.1"/>
    </source>
</evidence>
<keyword evidence="3" id="KW-0813">Transport</keyword>
<feature type="transmembrane region" description="Helical" evidence="13">
    <location>
        <begin position="141"/>
        <end position="158"/>
    </location>
</feature>
<evidence type="ECO:0000256" key="7">
    <source>
        <dbReference type="ARBA" id="ARBA00022723"/>
    </source>
</evidence>